<evidence type="ECO:0000256" key="8">
    <source>
        <dbReference type="HAMAP-Rule" id="MF_00423"/>
    </source>
</evidence>
<dbReference type="Gene3D" id="3.90.1150.180">
    <property type="match status" value="1"/>
</dbReference>
<dbReference type="Gene3D" id="3.40.640.10">
    <property type="entry name" value="Type I PLP-dependent aspartate aminotransferase-like (Major domain)"/>
    <property type="match status" value="1"/>
</dbReference>
<evidence type="ECO:0000256" key="3">
    <source>
        <dbReference type="ARBA" id="ARBA00022679"/>
    </source>
</evidence>
<keyword evidence="2 8" id="KW-0963">Cytoplasm</keyword>
<dbReference type="InterPro" id="IPR018319">
    <property type="entry name" value="SelA-like"/>
</dbReference>
<evidence type="ECO:0000313" key="10">
    <source>
        <dbReference type="EMBL" id="QNM16032.1"/>
    </source>
</evidence>
<protein>
    <recommendedName>
        <fullName evidence="8">L-seryl-tRNA(Sec) selenium transferase</fullName>
        <ecNumber evidence="8">2.9.1.1</ecNumber>
    </recommendedName>
    <alternativeName>
        <fullName evidence="8">Selenocysteine synthase</fullName>
        <shortName evidence="8">Sec synthase</shortName>
    </alternativeName>
    <alternativeName>
        <fullName evidence="8">Selenocysteinyl-tRNA(Sec) synthase</fullName>
    </alternativeName>
</protein>
<evidence type="ECO:0000313" key="11">
    <source>
        <dbReference type="Proteomes" id="UP000515913"/>
    </source>
</evidence>
<dbReference type="GO" id="GO:0005737">
    <property type="term" value="C:cytoplasm"/>
    <property type="evidence" value="ECO:0007669"/>
    <property type="project" value="UniProtKB-SubCell"/>
</dbReference>
<evidence type="ECO:0000256" key="7">
    <source>
        <dbReference type="ARBA" id="ARBA00044507"/>
    </source>
</evidence>
<comment type="cofactor">
    <cofactor evidence="1 8 9">
        <name>pyridoxal 5'-phosphate</name>
        <dbReference type="ChEBI" id="CHEBI:597326"/>
    </cofactor>
</comment>
<dbReference type="GO" id="GO:0004125">
    <property type="term" value="F:L-seryl-tRNA(Sec) selenium transferase activity"/>
    <property type="evidence" value="ECO:0007669"/>
    <property type="project" value="UniProtKB-UniRule"/>
</dbReference>
<dbReference type="InterPro" id="IPR015424">
    <property type="entry name" value="PyrdxlP-dep_Trfase"/>
</dbReference>
<evidence type="ECO:0000256" key="2">
    <source>
        <dbReference type="ARBA" id="ARBA00022490"/>
    </source>
</evidence>
<dbReference type="HAMAP" id="MF_00423">
    <property type="entry name" value="SelA"/>
    <property type="match status" value="1"/>
</dbReference>
<comment type="pathway">
    <text evidence="8">Aminoacyl-tRNA biosynthesis; selenocysteinyl-tRNA(Sec) biosynthesis; selenocysteinyl-tRNA(Sec) from L-seryl-tRNA(Sec) (bacterial route): step 1/1.</text>
</comment>
<dbReference type="KEGG" id="fho:H9Q81_04185"/>
<dbReference type="RefSeq" id="WP_187423193.1">
    <property type="nucleotide sequence ID" value="NZ_CP060637.1"/>
</dbReference>
<comment type="function">
    <text evidence="8">Converts seryl-tRNA(Sec) to selenocysteinyl-tRNA(Sec) required for selenoprotein biosynthesis.</text>
</comment>
<evidence type="ECO:0000256" key="4">
    <source>
        <dbReference type="ARBA" id="ARBA00022898"/>
    </source>
</evidence>
<gene>
    <name evidence="8" type="primary">selA</name>
    <name evidence="10" type="ORF">H9Q81_04185</name>
</gene>
<comment type="catalytic activity">
    <reaction evidence="8">
        <text>L-seryl-tRNA(Sec) + selenophosphate + H(+) = L-selenocysteinyl-tRNA(Sec) + phosphate</text>
        <dbReference type="Rhea" id="RHEA:22728"/>
        <dbReference type="Rhea" id="RHEA-COMP:9742"/>
        <dbReference type="Rhea" id="RHEA-COMP:9743"/>
        <dbReference type="ChEBI" id="CHEBI:15378"/>
        <dbReference type="ChEBI" id="CHEBI:16144"/>
        <dbReference type="ChEBI" id="CHEBI:43474"/>
        <dbReference type="ChEBI" id="CHEBI:78533"/>
        <dbReference type="ChEBI" id="CHEBI:78573"/>
        <dbReference type="EC" id="2.9.1.1"/>
    </reaction>
</comment>
<proteinExistence type="inferred from homology"/>
<name>A0A7G9GZ00_9FUSO</name>
<organism evidence="10 11">
    <name type="scientific">Fusobacterium hominis</name>
    <dbReference type="NCBI Taxonomy" id="2764326"/>
    <lineage>
        <taxon>Bacteria</taxon>
        <taxon>Fusobacteriati</taxon>
        <taxon>Fusobacteriota</taxon>
        <taxon>Fusobacteriia</taxon>
        <taxon>Fusobacteriales</taxon>
        <taxon>Fusobacteriaceae</taxon>
        <taxon>Fusobacterium</taxon>
    </lineage>
</organism>
<keyword evidence="5 8" id="KW-0648">Protein biosynthesis</keyword>
<dbReference type="PANTHER" id="PTHR32328">
    <property type="entry name" value="L-SERYL-TRNA(SEC) SELENIUM TRANSFERASE"/>
    <property type="match status" value="1"/>
</dbReference>
<feature type="modified residue" description="N6-(pyridoxal phosphate)lysine" evidence="8 9">
    <location>
        <position position="291"/>
    </location>
</feature>
<dbReference type="EC" id="2.9.1.1" evidence="8"/>
<keyword evidence="11" id="KW-1185">Reference proteome</keyword>
<evidence type="ECO:0000256" key="1">
    <source>
        <dbReference type="ARBA" id="ARBA00001933"/>
    </source>
</evidence>
<dbReference type="EMBL" id="CP060637">
    <property type="protein sequence ID" value="QNM16032.1"/>
    <property type="molecule type" value="Genomic_DNA"/>
</dbReference>
<dbReference type="UniPathway" id="UPA00906">
    <property type="reaction ID" value="UER00896"/>
</dbReference>
<reference evidence="10 11" key="1">
    <citation type="submission" date="2020-08" db="EMBL/GenBank/DDBJ databases">
        <authorList>
            <person name="Liu C."/>
            <person name="Sun Q."/>
        </authorList>
    </citation>
    <scope>NUCLEOTIDE SEQUENCE [LARGE SCALE GENOMIC DNA]</scope>
    <source>
        <strain evidence="10 11">NSJ-57</strain>
    </source>
</reference>
<dbReference type="SUPFAM" id="SSF53383">
    <property type="entry name" value="PLP-dependent transferases"/>
    <property type="match status" value="1"/>
</dbReference>
<accession>A0A7G9GZ00</accession>
<evidence type="ECO:0000256" key="6">
    <source>
        <dbReference type="ARBA" id="ARBA00023266"/>
    </source>
</evidence>
<comment type="similarity">
    <text evidence="7 8">Belongs to the SelA family.</text>
</comment>
<dbReference type="InterPro" id="IPR015421">
    <property type="entry name" value="PyrdxlP-dep_Trfase_major"/>
</dbReference>
<comment type="subcellular location">
    <subcellularLocation>
        <location evidence="8">Cytoplasm</location>
    </subcellularLocation>
</comment>
<sequence>MQNLFRKLPKVDILMNNKELSSIKDKLSYNAFYELVTKEIQIFRDKIKSGLITDFTTDDVIKCTLNSAKKYDRNNLKKIINGTGVIIHTNLGRSIINKRIFNRVSEIATSYNNLEYQLSTGKRGNRNSHVEAILCKLTGAEGALVVNNNAAAVVICLNEFAKGGNSIVSRGELVEIGGSFRIPEIMELSGAQLKEVGTTNKTHIQDYEKAIDENTALILKVHTSNFKILGFTESVENKEIASLGKKKNILTMEDLGSGVLVDFSKYGVTKEPTVQESIASGIDIVTISGDKLLGGPQCGIILGKKELIERLKKNPYLRAFRVDKLVLSTLEMTLDLYLDEREAIKEIPTLRMITEKSENVLEKANKLYEALLEIGIKTTIAKTRAKIGGGSMPEETVPSYAIRFQGNPETLEKFFREGDINIIGRIHENNFIIDMKTIFNEDIPVIVEKAKLLKELV</sequence>
<dbReference type="Proteomes" id="UP000515913">
    <property type="component" value="Chromosome"/>
</dbReference>
<keyword evidence="3 8" id="KW-0808">Transferase</keyword>
<dbReference type="GO" id="GO:0001514">
    <property type="term" value="P:selenocysteine incorporation"/>
    <property type="evidence" value="ECO:0007669"/>
    <property type="project" value="UniProtKB-UniRule"/>
</dbReference>
<evidence type="ECO:0000256" key="9">
    <source>
        <dbReference type="PIRSR" id="PIRSR618319-50"/>
    </source>
</evidence>
<dbReference type="AlphaFoldDB" id="A0A7G9GZ00"/>
<dbReference type="GO" id="GO:0001717">
    <property type="term" value="P:conversion of seryl-tRNAsec to selenocys-tRNAsec"/>
    <property type="evidence" value="ECO:0007669"/>
    <property type="project" value="UniProtKB-UniRule"/>
</dbReference>
<dbReference type="NCBIfam" id="TIGR00474">
    <property type="entry name" value="selA"/>
    <property type="match status" value="1"/>
</dbReference>
<keyword evidence="6 8" id="KW-0711">Selenium</keyword>
<dbReference type="InterPro" id="IPR004534">
    <property type="entry name" value="SelA_trans"/>
</dbReference>
<evidence type="ECO:0000256" key="5">
    <source>
        <dbReference type="ARBA" id="ARBA00022917"/>
    </source>
</evidence>
<dbReference type="PANTHER" id="PTHR32328:SF0">
    <property type="entry name" value="L-SERYL-TRNA(SEC) SELENIUM TRANSFERASE"/>
    <property type="match status" value="1"/>
</dbReference>
<keyword evidence="4 8" id="KW-0663">Pyridoxal phosphate</keyword>
<dbReference type="Pfam" id="PF03841">
    <property type="entry name" value="SelA"/>
    <property type="match status" value="1"/>
</dbReference>